<keyword evidence="2" id="KW-1185">Reference proteome</keyword>
<gene>
    <name evidence="1" type="ORF">SI8410_10014435</name>
</gene>
<dbReference type="EMBL" id="LR746273">
    <property type="protein sequence ID" value="CAA7403757.1"/>
    <property type="molecule type" value="Genomic_DNA"/>
</dbReference>
<dbReference type="Proteomes" id="UP000663760">
    <property type="component" value="Chromosome 10"/>
</dbReference>
<accession>A0A7I8L141</accession>
<reference evidence="1" key="1">
    <citation type="submission" date="2020-02" db="EMBL/GenBank/DDBJ databases">
        <authorList>
            <person name="Scholz U."/>
            <person name="Mascher M."/>
            <person name="Fiebig A."/>
        </authorList>
    </citation>
    <scope>NUCLEOTIDE SEQUENCE</scope>
</reference>
<protein>
    <submittedName>
        <fullName evidence="1">Uncharacterized protein</fullName>
    </submittedName>
</protein>
<dbReference type="OrthoDB" id="1932348at2759"/>
<proteinExistence type="predicted"/>
<evidence type="ECO:0000313" key="2">
    <source>
        <dbReference type="Proteomes" id="UP000663760"/>
    </source>
</evidence>
<dbReference type="AlphaFoldDB" id="A0A7I8L141"/>
<evidence type="ECO:0000313" key="1">
    <source>
        <dbReference type="EMBL" id="CAA7403757.1"/>
    </source>
</evidence>
<sequence length="127" mass="14669">MVKKTVIVESNTLNVISLDEIIGSLLTYEANVIERRAICKKSKHVKPDCPLHKKKNSNKKQRPMVAPWSDSICSTNDEHEIKKDLCLIARISRLYNLDDSLTCSQLQDNLEKLRDDFEDIRFKPKTL</sequence>
<name>A0A7I8L141_SPIIN</name>
<organism evidence="1 2">
    <name type="scientific">Spirodela intermedia</name>
    <name type="common">Intermediate duckweed</name>
    <dbReference type="NCBI Taxonomy" id="51605"/>
    <lineage>
        <taxon>Eukaryota</taxon>
        <taxon>Viridiplantae</taxon>
        <taxon>Streptophyta</taxon>
        <taxon>Embryophyta</taxon>
        <taxon>Tracheophyta</taxon>
        <taxon>Spermatophyta</taxon>
        <taxon>Magnoliopsida</taxon>
        <taxon>Liliopsida</taxon>
        <taxon>Araceae</taxon>
        <taxon>Lemnoideae</taxon>
        <taxon>Spirodela</taxon>
    </lineage>
</organism>